<gene>
    <name evidence="2" type="ORF">UT64_C0055G0005</name>
</gene>
<dbReference type="InterPro" id="IPR010390">
    <property type="entry name" value="ABC-2_transporter-like"/>
</dbReference>
<dbReference type="PANTHER" id="PTHR36832">
    <property type="entry name" value="SLR1174 PROTEIN-RELATED"/>
    <property type="match status" value="1"/>
</dbReference>
<dbReference type="Pfam" id="PF06182">
    <property type="entry name" value="ABC2_membrane_6"/>
    <property type="match status" value="1"/>
</dbReference>
<reference evidence="2 3" key="1">
    <citation type="journal article" date="2015" name="Nature">
        <title>rRNA introns, odd ribosomes, and small enigmatic genomes across a large radiation of phyla.</title>
        <authorList>
            <person name="Brown C.T."/>
            <person name="Hug L.A."/>
            <person name="Thomas B.C."/>
            <person name="Sharon I."/>
            <person name="Castelle C.J."/>
            <person name="Singh A."/>
            <person name="Wilkins M.J."/>
            <person name="Williams K.H."/>
            <person name="Banfield J.F."/>
        </authorList>
    </citation>
    <scope>NUCLEOTIDE SEQUENCE [LARGE SCALE GENOMIC DNA]</scope>
</reference>
<feature type="transmembrane region" description="Helical" evidence="1">
    <location>
        <begin position="202"/>
        <end position="222"/>
    </location>
</feature>
<evidence type="ECO:0000313" key="3">
    <source>
        <dbReference type="Proteomes" id="UP000034137"/>
    </source>
</evidence>
<organism evidence="2 3">
    <name type="scientific">Candidatus Falkowbacteria bacterium GW2011_GWF2_39_8</name>
    <dbReference type="NCBI Taxonomy" id="1618642"/>
    <lineage>
        <taxon>Bacteria</taxon>
        <taxon>Candidatus Falkowiibacteriota</taxon>
    </lineage>
</organism>
<feature type="transmembrane region" description="Helical" evidence="1">
    <location>
        <begin position="52"/>
        <end position="72"/>
    </location>
</feature>
<dbReference type="Proteomes" id="UP000034137">
    <property type="component" value="Unassembled WGS sequence"/>
</dbReference>
<keyword evidence="1" id="KW-1133">Transmembrane helix</keyword>
<feature type="transmembrane region" description="Helical" evidence="1">
    <location>
        <begin position="112"/>
        <end position="129"/>
    </location>
</feature>
<feature type="transmembrane region" description="Helical" evidence="1">
    <location>
        <begin position="20"/>
        <end position="40"/>
    </location>
</feature>
<sequence>MKKYWTVTKNSWQLQLQYRLNLVLWRLRSITILLVFYFLWLNLIKENSVFAGFSQSQIFTYFLLINLLRPIVFDGQQRRMAQEINDGSFSRYLIMPINHFLYEFSRQLSNKVINLFFAIVEVVIFILVLKPPLTIPSDPQIWLFFFLSLFLATILYYFLSYLFNLTAFWSREAMGPRFLFDWILEFSAGAYFPLSILMRSFFVFLSFLPFFYLIYFPITIYLSKTELIGIQQGIIMQLVFTIIIGFFVRWAYKKSLKKYTGEGI</sequence>
<feature type="transmembrane region" description="Helical" evidence="1">
    <location>
        <begin position="141"/>
        <end position="166"/>
    </location>
</feature>
<keyword evidence="1" id="KW-0472">Membrane</keyword>
<evidence type="ECO:0008006" key="4">
    <source>
        <dbReference type="Google" id="ProtNLM"/>
    </source>
</evidence>
<evidence type="ECO:0000256" key="1">
    <source>
        <dbReference type="SAM" id="Phobius"/>
    </source>
</evidence>
<evidence type="ECO:0000313" key="2">
    <source>
        <dbReference type="EMBL" id="KKR31603.1"/>
    </source>
</evidence>
<protein>
    <recommendedName>
        <fullName evidence="4">ABC transporter permease protein</fullName>
    </recommendedName>
</protein>
<proteinExistence type="predicted"/>
<accession>A0A0G0PUQ5</accession>
<name>A0A0G0PUQ5_9BACT</name>
<keyword evidence="1" id="KW-0812">Transmembrane</keyword>
<dbReference type="AlphaFoldDB" id="A0A0G0PUQ5"/>
<comment type="caution">
    <text evidence="2">The sequence shown here is derived from an EMBL/GenBank/DDBJ whole genome shotgun (WGS) entry which is preliminary data.</text>
</comment>
<feature type="transmembrane region" description="Helical" evidence="1">
    <location>
        <begin position="234"/>
        <end position="252"/>
    </location>
</feature>
<dbReference type="EMBL" id="LBXO01000055">
    <property type="protein sequence ID" value="KKR31603.1"/>
    <property type="molecule type" value="Genomic_DNA"/>
</dbReference>
<dbReference type="PANTHER" id="PTHR36832:SF1">
    <property type="entry name" value="SLR1174 PROTEIN"/>
    <property type="match status" value="1"/>
</dbReference>